<dbReference type="EMBL" id="CM026423">
    <property type="protein sequence ID" value="KAG0583550.1"/>
    <property type="molecule type" value="Genomic_DNA"/>
</dbReference>
<evidence type="ECO:0000313" key="3">
    <source>
        <dbReference type="Proteomes" id="UP000822688"/>
    </source>
</evidence>
<evidence type="ECO:0000313" key="2">
    <source>
        <dbReference type="EMBL" id="KAG0583550.1"/>
    </source>
</evidence>
<gene>
    <name evidence="2" type="ORF">KC19_3G146000</name>
</gene>
<dbReference type="OrthoDB" id="2004247at2759"/>
<sequence length="209" mass="23609">MTNGRSGWRRSDEERRGRGRGWQVRRSSQREEPAVRRNSTTCREEGRQERVNGWGGSQRFDYGVSSTAPSNGRADVQETERRWEDGWGASLVDDTVPAGLTSQWEDLDTTNPPDWSKPPQIESVVHWDDTGAKETWEFVTAGRSPVNNPDLYLEKNIDWNSRIPSDLLAFEDDTCRYGNAPPPRSGSPVLLGLETLVQSFGGLPTTEKW</sequence>
<name>A0A8T0IIF4_CERPU</name>
<dbReference type="AlphaFoldDB" id="A0A8T0IIF4"/>
<protein>
    <submittedName>
        <fullName evidence="2">Uncharacterized protein</fullName>
    </submittedName>
</protein>
<keyword evidence="3" id="KW-1185">Reference proteome</keyword>
<comment type="caution">
    <text evidence="2">The sequence shown here is derived from an EMBL/GenBank/DDBJ whole genome shotgun (WGS) entry which is preliminary data.</text>
</comment>
<evidence type="ECO:0000256" key="1">
    <source>
        <dbReference type="SAM" id="MobiDB-lite"/>
    </source>
</evidence>
<proteinExistence type="predicted"/>
<dbReference type="Proteomes" id="UP000822688">
    <property type="component" value="Chromosome 3"/>
</dbReference>
<feature type="region of interest" description="Disordered" evidence="1">
    <location>
        <begin position="1"/>
        <end position="81"/>
    </location>
</feature>
<reference evidence="2" key="1">
    <citation type="submission" date="2020-06" db="EMBL/GenBank/DDBJ databases">
        <title>WGS assembly of Ceratodon purpureus strain R40.</title>
        <authorList>
            <person name="Carey S.B."/>
            <person name="Jenkins J."/>
            <person name="Shu S."/>
            <person name="Lovell J.T."/>
            <person name="Sreedasyam A."/>
            <person name="Maumus F."/>
            <person name="Tiley G.P."/>
            <person name="Fernandez-Pozo N."/>
            <person name="Barry K."/>
            <person name="Chen C."/>
            <person name="Wang M."/>
            <person name="Lipzen A."/>
            <person name="Daum C."/>
            <person name="Saski C.A."/>
            <person name="Payton A.C."/>
            <person name="Mcbreen J.C."/>
            <person name="Conrad R.E."/>
            <person name="Kollar L.M."/>
            <person name="Olsson S."/>
            <person name="Huttunen S."/>
            <person name="Landis J.B."/>
            <person name="Wickett N.J."/>
            <person name="Johnson M.G."/>
            <person name="Rensing S.A."/>
            <person name="Grimwood J."/>
            <person name="Schmutz J."/>
            <person name="Mcdaniel S.F."/>
        </authorList>
    </citation>
    <scope>NUCLEOTIDE SEQUENCE</scope>
    <source>
        <strain evidence="2">R40</strain>
    </source>
</reference>
<accession>A0A8T0IIF4</accession>
<organism evidence="2 3">
    <name type="scientific">Ceratodon purpureus</name>
    <name type="common">Fire moss</name>
    <name type="synonym">Dicranum purpureum</name>
    <dbReference type="NCBI Taxonomy" id="3225"/>
    <lineage>
        <taxon>Eukaryota</taxon>
        <taxon>Viridiplantae</taxon>
        <taxon>Streptophyta</taxon>
        <taxon>Embryophyta</taxon>
        <taxon>Bryophyta</taxon>
        <taxon>Bryophytina</taxon>
        <taxon>Bryopsida</taxon>
        <taxon>Dicranidae</taxon>
        <taxon>Pseudoditrichales</taxon>
        <taxon>Ditrichaceae</taxon>
        <taxon>Ceratodon</taxon>
    </lineage>
</organism>